<dbReference type="Proteomes" id="UP000003803">
    <property type="component" value="Unassembled WGS sequence"/>
</dbReference>
<dbReference type="RefSeq" id="WP_006875824.1">
    <property type="nucleotide sequence ID" value="NZ_DS544185.1"/>
</dbReference>
<dbReference type="HOGENOM" id="CLU_1363849_0_0_9"/>
<organism evidence="1 2">
    <name type="scientific">Anaerotruncus colihominis DSM 17241</name>
    <dbReference type="NCBI Taxonomy" id="445972"/>
    <lineage>
        <taxon>Bacteria</taxon>
        <taxon>Bacillati</taxon>
        <taxon>Bacillota</taxon>
        <taxon>Clostridia</taxon>
        <taxon>Eubacteriales</taxon>
        <taxon>Oscillospiraceae</taxon>
        <taxon>Anaerotruncus</taxon>
    </lineage>
</organism>
<evidence type="ECO:0000313" key="2">
    <source>
        <dbReference type="Proteomes" id="UP000003803"/>
    </source>
</evidence>
<comment type="caution">
    <text evidence="1">The sequence shown here is derived from an EMBL/GenBank/DDBJ whole genome shotgun (WGS) entry which is preliminary data.</text>
</comment>
<proteinExistence type="predicted"/>
<reference evidence="1" key="1">
    <citation type="submission" date="2007-11" db="EMBL/GenBank/DDBJ databases">
        <authorList>
            <person name="Fulton L."/>
            <person name="Clifton S."/>
            <person name="Fulton B."/>
            <person name="Xu J."/>
            <person name="Minx P."/>
            <person name="Pepin K.H."/>
            <person name="Johnson M."/>
            <person name="Thiruvilangam P."/>
            <person name="Bhonagiri V."/>
            <person name="Nash W.E."/>
            <person name="Mardis E.R."/>
            <person name="Wilson R.K."/>
        </authorList>
    </citation>
    <scope>NUCLEOTIDE SEQUENCE [LARGE SCALE GENOMIC DNA]</scope>
    <source>
        <strain evidence="1">DSM 17241</strain>
    </source>
</reference>
<protein>
    <submittedName>
        <fullName evidence="1">Uncharacterized protein</fullName>
    </submittedName>
</protein>
<name>B0PED5_9FIRM</name>
<dbReference type="AlphaFoldDB" id="B0PED5"/>
<evidence type="ECO:0000313" key="1">
    <source>
        <dbReference type="EMBL" id="EDS10324.1"/>
    </source>
</evidence>
<reference evidence="1" key="2">
    <citation type="submission" date="2013-09" db="EMBL/GenBank/DDBJ databases">
        <title>Draft genome sequence of Anaerotruncus colihominis(DSM 17241).</title>
        <authorList>
            <person name="Sudarsanam P."/>
            <person name="Ley R."/>
            <person name="Guruge J."/>
            <person name="Turnbaugh P.J."/>
            <person name="Mahowald M."/>
            <person name="Liep D."/>
            <person name="Gordon J."/>
        </authorList>
    </citation>
    <scope>NUCLEOTIDE SEQUENCE</scope>
    <source>
        <strain evidence="1">DSM 17241</strain>
    </source>
</reference>
<sequence length="200" mass="22454">MEDAKAFLSMTYNLTVWFMEVYGDWGFIAPAFVMSENVAQPDHEAIIKAREEKIAAFSKQVEAVSTTASAKNSKERAEKGKTVSESMELSETETRYIIDEQLREYGGKPILTICAIPKGSGHRRAETLSLRNGHQCKEYVKGIKAEHKEHIISQWGVYKVPSFLLSLCKNNTAVNLQRARDGPSFTRSAIPRTVTVRPDI</sequence>
<dbReference type="eggNOG" id="COG4096">
    <property type="taxonomic scope" value="Bacteria"/>
</dbReference>
<accession>B0PED5</accession>
<dbReference type="GeneID" id="72462360"/>
<gene>
    <name evidence="1" type="ORF">ANACOL_02926</name>
</gene>
<dbReference type="EMBL" id="ABGD02000024">
    <property type="protein sequence ID" value="EDS10324.1"/>
    <property type="molecule type" value="Genomic_DNA"/>
</dbReference>
<keyword evidence="2" id="KW-1185">Reference proteome</keyword>